<organism evidence="1 2">
    <name type="scientific">Clavispora lusitaniae</name>
    <name type="common">Candida lusitaniae</name>
    <dbReference type="NCBI Taxonomy" id="36911"/>
    <lineage>
        <taxon>Eukaryota</taxon>
        <taxon>Fungi</taxon>
        <taxon>Dikarya</taxon>
        <taxon>Ascomycota</taxon>
        <taxon>Saccharomycotina</taxon>
        <taxon>Pichiomycetes</taxon>
        <taxon>Metschnikowiaceae</taxon>
        <taxon>Clavispora</taxon>
    </lineage>
</organism>
<protein>
    <submittedName>
        <fullName evidence="1">Aspartic proteinase yapsin-3</fullName>
    </submittedName>
</protein>
<keyword evidence="2" id="KW-1185">Reference proteome</keyword>
<evidence type="ECO:0000313" key="2">
    <source>
        <dbReference type="Proteomes" id="UP000326582"/>
    </source>
</evidence>
<evidence type="ECO:0000313" key="1">
    <source>
        <dbReference type="EMBL" id="QFZ29639.1"/>
    </source>
</evidence>
<sequence>MRAAFFLSVIAARLACAESLNKSTDVSKQISGVSFGSPPQPVVAYFGFDGPDLLIPPFMNATNGANVSRNFPKNDSEYMYTSFTDDPVLGEQKVVVNGFELQNFSFEEYNPKYAYADHIEVGLCLVDHEYSSAYGISTIDSLKSSGYIKSRSFALFHNTSASKFEANEVLFSAIDHGKYDGPLVKHKHYSYYSSDAYWKHPTLVMDGIAGYNFSLSGQVYAQITENTWWLPQEYNDQLNAYFEDRYGFNLTNVSCSIMDSTEYISFYFSGAEYRVLDSAFFYKSHENGTTTCVFSGVLKYYNTDTYQVSRKIFDHHYLVVDYDNEEIAIAQAATKSKPQTIEEMSTGIPSATPAKYYSYSSLERKTVILSDSQFYYTTTAHPTYSMYTGQRLGWSATESFYSSQTSSSTPSDSVTSAKPTASSTASNSTKASSSSKGAGTSKTAGALTFVGLLSAMIMF</sequence>
<dbReference type="EMBL" id="CP038489">
    <property type="protein sequence ID" value="QFZ29639.1"/>
    <property type="molecule type" value="Genomic_DNA"/>
</dbReference>
<name>A0ACD0WQ09_CLALS</name>
<proteinExistence type="predicted"/>
<accession>A0ACD0WQ09</accession>
<gene>
    <name evidence="1" type="ORF">EJF14_60150</name>
</gene>
<dbReference type="Proteomes" id="UP000326582">
    <property type="component" value="Chromosome 6"/>
</dbReference>
<reference evidence="2" key="1">
    <citation type="journal article" date="2019" name="MBio">
        <title>Comparative genomics for the elucidation of multidrug resistance (MDR) in Candida lusitaniae.</title>
        <authorList>
            <person name="Kannan A."/>
            <person name="Asner S.A."/>
            <person name="Trachsel E."/>
            <person name="Kelly S."/>
            <person name="Parker J."/>
            <person name="Sanglard D."/>
        </authorList>
    </citation>
    <scope>NUCLEOTIDE SEQUENCE [LARGE SCALE GENOMIC DNA]</scope>
    <source>
        <strain evidence="2">P1</strain>
    </source>
</reference>